<organism evidence="2 3">
    <name type="scientific">Neorickettsia risticii (strain Illinois)</name>
    <dbReference type="NCBI Taxonomy" id="434131"/>
    <lineage>
        <taxon>Bacteria</taxon>
        <taxon>Pseudomonadati</taxon>
        <taxon>Pseudomonadota</taxon>
        <taxon>Alphaproteobacteria</taxon>
        <taxon>Rickettsiales</taxon>
        <taxon>Anaplasmataceae</taxon>
        <taxon>Neorickettsia</taxon>
    </lineage>
</organism>
<sequence length="192" mass="22120">MERALCILLFLFMPFLTLADDTPTKIWTFERWTFYHQVEDGRITCFIASKPFFVAGYQTDHGTSYLWVKHISANIDEVSITSGHDYGNSPLPQLATYRRRDEFFRHRQTMIDGARTGNCNKGKPSDVYIFDLIEGERAWFKNVENDENAVRSMNGDLYAVVVAKSSQNGCSTNFYSLRGFAKAYTKMKENCN</sequence>
<gene>
    <name evidence="2" type="ordered locus">NRI_0610</name>
</gene>
<keyword evidence="3" id="KW-1185">Reference proteome</keyword>
<accession>C6V5B9</accession>
<name>C6V5B9_NEORI</name>
<protein>
    <submittedName>
        <fullName evidence="2">Uncharacterized protein</fullName>
    </submittedName>
</protein>
<feature type="chain" id="PRO_5002969104" evidence="1">
    <location>
        <begin position="20"/>
        <end position="192"/>
    </location>
</feature>
<dbReference type="KEGG" id="nri:NRI_0610"/>
<dbReference type="AlphaFoldDB" id="C6V5B9"/>
<dbReference type="EMBL" id="CP001431">
    <property type="protein sequence ID" value="ACT69535.1"/>
    <property type="molecule type" value="Genomic_DNA"/>
</dbReference>
<proteinExistence type="predicted"/>
<reference evidence="2 3" key="1">
    <citation type="journal article" date="2009" name="Nucleic Acids Res.">
        <title>Analysis of complete genome sequence of Neorickettsia risticii: causative agent of Potomac horse fever.</title>
        <authorList>
            <person name="Lin M."/>
            <person name="Zhang C."/>
            <person name="Gibson K."/>
            <person name="Rikihisa Y."/>
        </authorList>
    </citation>
    <scope>NUCLEOTIDE SEQUENCE [LARGE SCALE GENOMIC DNA]</scope>
    <source>
        <strain evidence="2 3">Illinois</strain>
    </source>
</reference>
<evidence type="ECO:0000313" key="3">
    <source>
        <dbReference type="Proteomes" id="UP000001627"/>
    </source>
</evidence>
<evidence type="ECO:0000256" key="1">
    <source>
        <dbReference type="SAM" id="SignalP"/>
    </source>
</evidence>
<evidence type="ECO:0000313" key="2">
    <source>
        <dbReference type="EMBL" id="ACT69535.1"/>
    </source>
</evidence>
<dbReference type="OrthoDB" id="9806572at2"/>
<feature type="signal peptide" evidence="1">
    <location>
        <begin position="1"/>
        <end position="19"/>
    </location>
</feature>
<dbReference type="STRING" id="434131.NRI_0610"/>
<dbReference type="HOGENOM" id="CLU_1413861_0_0_5"/>
<keyword evidence="1" id="KW-0732">Signal</keyword>
<dbReference type="Proteomes" id="UP000001627">
    <property type="component" value="Chromosome"/>
</dbReference>